<keyword evidence="2" id="KW-1185">Reference proteome</keyword>
<sequence>MWSLFSSSKGSACEWGSKGSVTRPPLVLCHDVCLDGLYWNSNFPSGINKVSLYCIVECIQGCTLSAEDILKNLWFSSGINYRLVPAFGAALILQGTDSTRCQRHS</sequence>
<comment type="caution">
    <text evidence="1">The sequence shown here is derived from an EMBL/GenBank/DDBJ whole genome shotgun (WGS) entry which is preliminary data.</text>
</comment>
<proteinExistence type="predicted"/>
<dbReference type="EMBL" id="JAHUTI010023401">
    <property type="protein sequence ID" value="MED6240244.1"/>
    <property type="molecule type" value="Genomic_DNA"/>
</dbReference>
<protein>
    <submittedName>
        <fullName evidence="1">Uncharacterized protein</fullName>
    </submittedName>
</protein>
<reference evidence="1 2" key="1">
    <citation type="submission" date="2021-07" db="EMBL/GenBank/DDBJ databases">
        <authorList>
            <person name="Palmer J.M."/>
        </authorList>
    </citation>
    <scope>NUCLEOTIDE SEQUENCE [LARGE SCALE GENOMIC DNA]</scope>
    <source>
        <strain evidence="1 2">AT_MEX2019</strain>
        <tissue evidence="1">Muscle</tissue>
    </source>
</reference>
<gene>
    <name evidence="1" type="ORF">ATANTOWER_018067</name>
</gene>
<dbReference type="Proteomes" id="UP001345963">
    <property type="component" value="Unassembled WGS sequence"/>
</dbReference>
<name>A0ABU7AQD4_9TELE</name>
<organism evidence="1 2">
    <name type="scientific">Ataeniobius toweri</name>
    <dbReference type="NCBI Taxonomy" id="208326"/>
    <lineage>
        <taxon>Eukaryota</taxon>
        <taxon>Metazoa</taxon>
        <taxon>Chordata</taxon>
        <taxon>Craniata</taxon>
        <taxon>Vertebrata</taxon>
        <taxon>Euteleostomi</taxon>
        <taxon>Actinopterygii</taxon>
        <taxon>Neopterygii</taxon>
        <taxon>Teleostei</taxon>
        <taxon>Neoteleostei</taxon>
        <taxon>Acanthomorphata</taxon>
        <taxon>Ovalentaria</taxon>
        <taxon>Atherinomorphae</taxon>
        <taxon>Cyprinodontiformes</taxon>
        <taxon>Goodeidae</taxon>
        <taxon>Ataeniobius</taxon>
    </lineage>
</organism>
<evidence type="ECO:0000313" key="2">
    <source>
        <dbReference type="Proteomes" id="UP001345963"/>
    </source>
</evidence>
<accession>A0ABU7AQD4</accession>
<evidence type="ECO:0000313" key="1">
    <source>
        <dbReference type="EMBL" id="MED6240244.1"/>
    </source>
</evidence>